<feature type="transmembrane region" description="Helical" evidence="1">
    <location>
        <begin position="31"/>
        <end position="50"/>
    </location>
</feature>
<evidence type="ECO:0000256" key="1">
    <source>
        <dbReference type="SAM" id="Phobius"/>
    </source>
</evidence>
<comment type="caution">
    <text evidence="2">The sequence shown here is derived from an EMBL/GenBank/DDBJ whole genome shotgun (WGS) entry which is preliminary data.</text>
</comment>
<keyword evidence="1" id="KW-0812">Transmembrane</keyword>
<proteinExistence type="predicted"/>
<gene>
    <name evidence="2" type="ORF">ACERK3_00230</name>
</gene>
<keyword evidence="3" id="KW-1185">Reference proteome</keyword>
<keyword evidence="1" id="KW-0472">Membrane</keyword>
<evidence type="ECO:0000313" key="2">
    <source>
        <dbReference type="EMBL" id="MFA9476707.1"/>
    </source>
</evidence>
<protein>
    <submittedName>
        <fullName evidence="2">Uncharacterized protein</fullName>
    </submittedName>
</protein>
<feature type="transmembrane region" description="Helical" evidence="1">
    <location>
        <begin position="56"/>
        <end position="74"/>
    </location>
</feature>
<organism evidence="2 3">
    <name type="scientific">Natronomicrosphaera hydrolytica</name>
    <dbReference type="NCBI Taxonomy" id="3242702"/>
    <lineage>
        <taxon>Bacteria</taxon>
        <taxon>Pseudomonadati</taxon>
        <taxon>Planctomycetota</taxon>
        <taxon>Phycisphaerae</taxon>
        <taxon>Phycisphaerales</taxon>
        <taxon>Phycisphaeraceae</taxon>
        <taxon>Natronomicrosphaera</taxon>
    </lineage>
</organism>
<keyword evidence="1" id="KW-1133">Transmembrane helix</keyword>
<sequence>MDILIEQDVRLDGPFWDRRGRTPYNIVQSSARPWGLVGGMILCLFLLTFVTGEDLFLVSLLFSVLAVVSLLAAYRKRRRSLRRLVARCGSRLLMFVHFTDEQVELGARDHFVVSYAWQVLIDARINNRLLEMNLGGDQIIVDLSSLSDGQLAELQRHIGVVLGDGMDTCPKCRYDLRGSTGDTCPECGTVVRHAAAAETTTLR</sequence>
<accession>A0ABV4U024</accession>
<dbReference type="Proteomes" id="UP001575105">
    <property type="component" value="Unassembled WGS sequence"/>
</dbReference>
<dbReference type="RefSeq" id="WP_425343636.1">
    <property type="nucleotide sequence ID" value="NZ_JBGUBD010000001.1"/>
</dbReference>
<name>A0ABV4U024_9BACT</name>
<evidence type="ECO:0000313" key="3">
    <source>
        <dbReference type="Proteomes" id="UP001575105"/>
    </source>
</evidence>
<reference evidence="2 3" key="1">
    <citation type="submission" date="2024-08" db="EMBL/GenBank/DDBJ databases">
        <title>Whole-genome sequencing of halo(alkali)philic microorganisms from hypersaline lakes.</title>
        <authorList>
            <person name="Sorokin D.Y."/>
            <person name="Merkel A.Y."/>
            <person name="Messina E."/>
            <person name="Yakimov M."/>
        </authorList>
    </citation>
    <scope>NUCLEOTIDE SEQUENCE [LARGE SCALE GENOMIC DNA]</scope>
    <source>
        <strain evidence="2 3">AB-hyl4</strain>
    </source>
</reference>
<dbReference type="EMBL" id="JBGUBD010000001">
    <property type="protein sequence ID" value="MFA9476707.1"/>
    <property type="molecule type" value="Genomic_DNA"/>
</dbReference>